<sequence>MFFLKRHKSLVATRAKEHAERYHSLPLITFVRGISKLLIKPNATEVAQSIFYTFRLEKCAIFSFFFAIITITILLASTLQQFALCFFASRIFFEIALNRGFGWWNEVLSACNNYFFYYYFIAYHLIKVSISHCAHAPPPCSIKYLSCFSIFFYNFFTLRL</sequence>
<proteinExistence type="predicted"/>
<keyword evidence="1" id="KW-0812">Transmembrane</keyword>
<evidence type="ECO:0000313" key="2">
    <source>
        <dbReference type="EMBL" id="CAD7005614.1"/>
    </source>
</evidence>
<accession>A0A811V3W4</accession>
<dbReference type="AlphaFoldDB" id="A0A811V3W4"/>
<organism evidence="2 3">
    <name type="scientific">Ceratitis capitata</name>
    <name type="common">Mediterranean fruit fly</name>
    <name type="synonym">Tephritis capitata</name>
    <dbReference type="NCBI Taxonomy" id="7213"/>
    <lineage>
        <taxon>Eukaryota</taxon>
        <taxon>Metazoa</taxon>
        <taxon>Ecdysozoa</taxon>
        <taxon>Arthropoda</taxon>
        <taxon>Hexapoda</taxon>
        <taxon>Insecta</taxon>
        <taxon>Pterygota</taxon>
        <taxon>Neoptera</taxon>
        <taxon>Endopterygota</taxon>
        <taxon>Diptera</taxon>
        <taxon>Brachycera</taxon>
        <taxon>Muscomorpha</taxon>
        <taxon>Tephritoidea</taxon>
        <taxon>Tephritidae</taxon>
        <taxon>Ceratitis</taxon>
        <taxon>Ceratitis</taxon>
    </lineage>
</organism>
<evidence type="ECO:0000256" key="1">
    <source>
        <dbReference type="SAM" id="Phobius"/>
    </source>
</evidence>
<keyword evidence="1" id="KW-0472">Membrane</keyword>
<comment type="caution">
    <text evidence="2">The sequence shown here is derived from an EMBL/GenBank/DDBJ whole genome shotgun (WGS) entry which is preliminary data.</text>
</comment>
<name>A0A811V3W4_CERCA</name>
<gene>
    <name evidence="2" type="ORF">CCAP1982_LOCUS13973</name>
</gene>
<keyword evidence="1" id="KW-1133">Transmembrane helix</keyword>
<feature type="transmembrane region" description="Helical" evidence="1">
    <location>
        <begin position="59"/>
        <end position="79"/>
    </location>
</feature>
<keyword evidence="3" id="KW-1185">Reference proteome</keyword>
<dbReference type="EMBL" id="CAJHJT010000034">
    <property type="protein sequence ID" value="CAD7005614.1"/>
    <property type="molecule type" value="Genomic_DNA"/>
</dbReference>
<dbReference type="Proteomes" id="UP000606786">
    <property type="component" value="Unassembled WGS sequence"/>
</dbReference>
<reference evidence="2" key="1">
    <citation type="submission" date="2020-11" db="EMBL/GenBank/DDBJ databases">
        <authorList>
            <person name="Whitehead M."/>
        </authorList>
    </citation>
    <scope>NUCLEOTIDE SEQUENCE</scope>
    <source>
        <strain evidence="2">EGII</strain>
    </source>
</reference>
<evidence type="ECO:0000313" key="3">
    <source>
        <dbReference type="Proteomes" id="UP000606786"/>
    </source>
</evidence>
<protein>
    <submittedName>
        <fullName evidence="2">(Mediterranean fruit fly) hypothetical protein</fullName>
    </submittedName>
</protein>